<dbReference type="PANTHER" id="PTHR37297">
    <property type="entry name" value="PROTEIN NRDI"/>
    <property type="match status" value="1"/>
</dbReference>
<dbReference type="NCBIfam" id="TIGR00333">
    <property type="entry name" value="nrdI"/>
    <property type="match status" value="1"/>
</dbReference>
<keyword evidence="3" id="KW-1185">Reference proteome</keyword>
<protein>
    <submittedName>
        <fullName evidence="2">Ribonucleotide reductase stimulatory protein</fullName>
    </submittedName>
</protein>
<dbReference type="Pfam" id="PF07972">
    <property type="entry name" value="Flavodoxin_NdrI"/>
    <property type="match status" value="1"/>
</dbReference>
<dbReference type="SUPFAM" id="SSF52218">
    <property type="entry name" value="Flavoproteins"/>
    <property type="match status" value="1"/>
</dbReference>
<dbReference type="PIRSF" id="PIRSF005087">
    <property type="entry name" value="NrdI"/>
    <property type="match status" value="1"/>
</dbReference>
<comment type="similarity">
    <text evidence="1">Belongs to the NrdI family.</text>
</comment>
<name>A0A6B9JB46_9CAUD</name>
<organism evidence="2 3">
    <name type="scientific">Erwinia phage Hena1</name>
    <dbReference type="NCBI Taxonomy" id="2678601"/>
    <lineage>
        <taxon>Viruses</taxon>
        <taxon>Duplodnaviria</taxon>
        <taxon>Heunggongvirae</taxon>
        <taxon>Uroviricota</taxon>
        <taxon>Caudoviricetes</taxon>
        <taxon>Vequintavirinae</taxon>
        <taxon>Henunavirus</taxon>
        <taxon>Henunavirus hena1</taxon>
    </lineage>
</organism>
<dbReference type="EMBL" id="MN732867">
    <property type="protein sequence ID" value="QGZ16226.1"/>
    <property type="molecule type" value="Genomic_DNA"/>
</dbReference>
<dbReference type="InterPro" id="IPR004465">
    <property type="entry name" value="RNR_NrdI"/>
</dbReference>
<dbReference type="Gene3D" id="3.40.50.360">
    <property type="match status" value="1"/>
</dbReference>
<accession>A0A6B9JB46</accession>
<dbReference type="InterPro" id="IPR020852">
    <property type="entry name" value="RNR_Ib_NrdI_bac"/>
</dbReference>
<dbReference type="Proteomes" id="UP000433183">
    <property type="component" value="Segment"/>
</dbReference>
<evidence type="ECO:0000256" key="1">
    <source>
        <dbReference type="ARBA" id="ARBA00009942"/>
    </source>
</evidence>
<proteinExistence type="inferred from homology"/>
<dbReference type="PANTHER" id="PTHR37297:SF1">
    <property type="entry name" value="PROTEIN NRDI"/>
    <property type="match status" value="1"/>
</dbReference>
<gene>
    <name evidence="2" type="ORF">Hena1_00500</name>
</gene>
<evidence type="ECO:0000313" key="3">
    <source>
        <dbReference type="Proteomes" id="UP000433183"/>
    </source>
</evidence>
<dbReference type="InterPro" id="IPR029039">
    <property type="entry name" value="Flavoprotein-like_sf"/>
</dbReference>
<dbReference type="HAMAP" id="MF_00128">
    <property type="entry name" value="NrdI"/>
    <property type="match status" value="1"/>
</dbReference>
<dbReference type="GO" id="GO:0010181">
    <property type="term" value="F:FMN binding"/>
    <property type="evidence" value="ECO:0007669"/>
    <property type="project" value="InterPro"/>
</dbReference>
<reference evidence="2 3" key="1">
    <citation type="submission" date="2019-11" db="EMBL/GenBank/DDBJ databases">
        <title>Characterization of a new Erwinia amylovora bacteriophage.</title>
        <authorList>
            <person name="Valentovich L.N."/>
            <person name="Akhremchuk A.E."/>
            <person name="Besarab N.V."/>
            <person name="Lagonenko A.L."/>
        </authorList>
    </citation>
    <scope>NUCLEOTIDE SEQUENCE [LARGE SCALE GENOMIC DNA]</scope>
</reference>
<evidence type="ECO:0000313" key="2">
    <source>
        <dbReference type="EMBL" id="QGZ16226.1"/>
    </source>
</evidence>
<sequence>MTEKNILVVYYSSRTENTHRFVQKLGLGNICRLEKGAESPLLDEKFILICPSYGGGAVKGSIPPEVYALLNVKGNREKLIGVIGSGNTNFGTMYCHSAKMISEKCNVPLLYKFELMGSITDVNNIKRGVESLGNNQQF</sequence>